<dbReference type="InterPro" id="IPR049492">
    <property type="entry name" value="BD-FAE-like_dom"/>
</dbReference>
<dbReference type="EMBL" id="LJBN01000164">
    <property type="protein sequence ID" value="OOQ85731.1"/>
    <property type="molecule type" value="Genomic_DNA"/>
</dbReference>
<protein>
    <recommendedName>
        <fullName evidence="6">Peptidase S9 prolyl oligopeptidase catalytic domain-containing protein</fullName>
    </recommendedName>
</protein>
<evidence type="ECO:0000313" key="4">
    <source>
        <dbReference type="EMBL" id="OOQ85731.1"/>
    </source>
</evidence>
<evidence type="ECO:0000313" key="5">
    <source>
        <dbReference type="Proteomes" id="UP000190744"/>
    </source>
</evidence>
<dbReference type="GO" id="GO:0072330">
    <property type="term" value="P:monocarboxylic acid biosynthetic process"/>
    <property type="evidence" value="ECO:0007669"/>
    <property type="project" value="UniProtKB-ARBA"/>
</dbReference>
<dbReference type="InterPro" id="IPR050300">
    <property type="entry name" value="GDXG_lipolytic_enzyme"/>
</dbReference>
<dbReference type="Proteomes" id="UP000190744">
    <property type="component" value="Unassembled WGS sequence"/>
</dbReference>
<evidence type="ECO:0000259" key="2">
    <source>
        <dbReference type="Pfam" id="PF00326"/>
    </source>
</evidence>
<reference evidence="5" key="1">
    <citation type="submission" date="2015-09" db="EMBL/GenBank/DDBJ databases">
        <authorList>
            <person name="Fill T.P."/>
            <person name="Baretta J.F."/>
            <person name="de Almeida L.G."/>
            <person name="Rocha M."/>
            <person name="de Souza D.H."/>
            <person name="Malavazi I."/>
            <person name="Cerdeira L.T."/>
            <person name="Hong H."/>
            <person name="Samborskyy M."/>
            <person name="de Vasconcelos A.T."/>
            <person name="Leadlay P."/>
            <person name="Rodrigues-Filho E."/>
        </authorList>
    </citation>
    <scope>NUCLEOTIDE SEQUENCE [LARGE SCALE GENOMIC DNA]</scope>
    <source>
        <strain evidence="5">LaBioMMi 136</strain>
    </source>
</reference>
<dbReference type="SUPFAM" id="SSF53474">
    <property type="entry name" value="alpha/beta-Hydrolases"/>
    <property type="match status" value="1"/>
</dbReference>
<evidence type="ECO:0000256" key="1">
    <source>
        <dbReference type="ARBA" id="ARBA00022801"/>
    </source>
</evidence>
<dbReference type="InterPro" id="IPR029058">
    <property type="entry name" value="AB_hydrolase_fold"/>
</dbReference>
<sequence>MQTTQPQGQTLVYSTVDGHNIKFDYYLPRGASGRLPAVVYYHGGGMTAGWRGGFNFPTWLHGMYAATSSLILRSIKFKLTERADHCQEKGYIFISADYRLCHPTTALHQIEDAKALFKFIASSDFQSALPESITLDTDRIAVTGFSAGAFSARAACIYANPKPAVLMTAYGSAGDWLLDHWTVGRPPTTIAKLVDLEQVPKLLADRTVVSEDLPTQGMMSNRFALTVRWELDGTFLDNCLGKPGLGAELNKLRYEERAAAIPEDIKPALLQLFVSESYPPTILVHGTADEVVPDQESVHHHEQLKKLGVKTELILVEGAGHGLVDLKSGFPPKPAEGKEEAYKRAAEFIDEVFVAVKA</sequence>
<dbReference type="GO" id="GO:0008236">
    <property type="term" value="F:serine-type peptidase activity"/>
    <property type="evidence" value="ECO:0007669"/>
    <property type="project" value="InterPro"/>
</dbReference>
<dbReference type="GO" id="GO:0006508">
    <property type="term" value="P:proteolysis"/>
    <property type="evidence" value="ECO:0007669"/>
    <property type="project" value="InterPro"/>
</dbReference>
<dbReference type="Pfam" id="PF20434">
    <property type="entry name" value="BD-FAE"/>
    <property type="match status" value="1"/>
</dbReference>
<dbReference type="AlphaFoldDB" id="A0A1S9RK51"/>
<comment type="caution">
    <text evidence="4">The sequence shown here is derived from an EMBL/GenBank/DDBJ whole genome shotgun (WGS) entry which is preliminary data.</text>
</comment>
<dbReference type="InterPro" id="IPR001375">
    <property type="entry name" value="Peptidase_S9_cat"/>
</dbReference>
<accession>A0A1S9RK51</accession>
<gene>
    <name evidence="4" type="ORF">PEBR_25957</name>
</gene>
<dbReference type="Gene3D" id="3.40.50.1820">
    <property type="entry name" value="alpha/beta hydrolase"/>
    <property type="match status" value="1"/>
</dbReference>
<dbReference type="GO" id="GO:0017000">
    <property type="term" value="P:antibiotic biosynthetic process"/>
    <property type="evidence" value="ECO:0007669"/>
    <property type="project" value="UniProtKB-ARBA"/>
</dbReference>
<organism evidence="4 5">
    <name type="scientific">Penicillium brasilianum</name>
    <dbReference type="NCBI Taxonomy" id="104259"/>
    <lineage>
        <taxon>Eukaryota</taxon>
        <taxon>Fungi</taxon>
        <taxon>Dikarya</taxon>
        <taxon>Ascomycota</taxon>
        <taxon>Pezizomycotina</taxon>
        <taxon>Eurotiomycetes</taxon>
        <taxon>Eurotiomycetidae</taxon>
        <taxon>Eurotiales</taxon>
        <taxon>Aspergillaceae</taxon>
        <taxon>Penicillium</taxon>
    </lineage>
</organism>
<name>A0A1S9RK51_PENBI</name>
<proteinExistence type="predicted"/>
<evidence type="ECO:0000259" key="3">
    <source>
        <dbReference type="Pfam" id="PF20434"/>
    </source>
</evidence>
<dbReference type="PANTHER" id="PTHR48081">
    <property type="entry name" value="AB HYDROLASE SUPERFAMILY PROTEIN C4A8.06C"/>
    <property type="match status" value="1"/>
</dbReference>
<feature type="domain" description="BD-FAE-like" evidence="3">
    <location>
        <begin position="24"/>
        <end position="156"/>
    </location>
</feature>
<keyword evidence="1" id="KW-0378">Hydrolase</keyword>
<dbReference type="Pfam" id="PF00326">
    <property type="entry name" value="Peptidase_S9"/>
    <property type="match status" value="1"/>
</dbReference>
<evidence type="ECO:0008006" key="6">
    <source>
        <dbReference type="Google" id="ProtNLM"/>
    </source>
</evidence>
<feature type="domain" description="Peptidase S9 prolyl oligopeptidase catalytic" evidence="2">
    <location>
        <begin position="271"/>
        <end position="352"/>
    </location>
</feature>